<sequence>MAIELNGHALKQGDNKEIALQIATIVQDIRFGSVEVVIHDGRIVQIDKRERFRLGQQKDSALAGSN</sequence>
<gene>
    <name evidence="1" type="ORF">QLH52_10175</name>
</gene>
<proteinExistence type="predicted"/>
<accession>A0ABU4UE66</accession>
<evidence type="ECO:0000313" key="2">
    <source>
        <dbReference type="Proteomes" id="UP001284537"/>
    </source>
</evidence>
<dbReference type="RefSeq" id="WP_171695615.1">
    <property type="nucleotide sequence ID" value="NZ_JAXARY010000008.1"/>
</dbReference>
<dbReference type="Proteomes" id="UP001284537">
    <property type="component" value="Unassembled WGS sequence"/>
</dbReference>
<protein>
    <submittedName>
        <fullName evidence="1">YezD family protein</fullName>
    </submittedName>
</protein>
<evidence type="ECO:0000313" key="1">
    <source>
        <dbReference type="EMBL" id="MDX8127650.1"/>
    </source>
</evidence>
<comment type="caution">
    <text evidence="1">The sequence shown here is derived from an EMBL/GenBank/DDBJ whole genome shotgun (WGS) entry which is preliminary data.</text>
</comment>
<organism evidence="1 2">
    <name type="scientific">Methylomonas defluvii</name>
    <dbReference type="NCBI Taxonomy" id="3045149"/>
    <lineage>
        <taxon>Bacteria</taxon>
        <taxon>Pseudomonadati</taxon>
        <taxon>Pseudomonadota</taxon>
        <taxon>Gammaproteobacteria</taxon>
        <taxon>Methylococcales</taxon>
        <taxon>Methylococcaceae</taxon>
        <taxon>Methylomonas</taxon>
    </lineage>
</organism>
<dbReference type="Pfam" id="PF10055">
    <property type="entry name" value="DUF2292"/>
    <property type="match status" value="1"/>
</dbReference>
<dbReference type="EMBL" id="JAXARY010000008">
    <property type="protein sequence ID" value="MDX8127650.1"/>
    <property type="molecule type" value="Genomic_DNA"/>
</dbReference>
<dbReference type="InterPro" id="IPR018743">
    <property type="entry name" value="DUF2292"/>
</dbReference>
<reference evidence="1 2" key="1">
    <citation type="submission" date="2023-11" db="EMBL/GenBank/DDBJ databases">
        <authorList>
            <person name="Ouyang M.-Y."/>
        </authorList>
    </citation>
    <scope>NUCLEOTIDE SEQUENCE [LARGE SCALE GENOMIC DNA]</scope>
    <source>
        <strain evidence="1 2">OY6</strain>
    </source>
</reference>
<keyword evidence="2" id="KW-1185">Reference proteome</keyword>
<name>A0ABU4UE66_9GAMM</name>